<gene>
    <name evidence="2" type="ORF">PC115_g17167</name>
    <name evidence="3" type="ORF">PC117_g20736</name>
</gene>
<sequence length="353" mass="39644">MSDESDGGTARGVWVPSSPSSDSSDSEPYTKRTKSGREGKRKRVPHKTRSPRGSRRAHAKRPKHRSRGRSSYSSAHSKGPPSAASELLESGTEAPESGPTSSMDVSVADAGNDGCDVVALDELVYVPELDRKVFESWDVLEAYLRTYSRRTFQINLVRTNTPAHKRNQRINENMSAYTLIPEEVQFYNKTYINACVQDTGNWEVRITKQVTGHNHVVSSEAYQTYHEARVVSDDEVIATVQTLHRAGANRKRILEYIVESTTVVPQLKDVHNLVARLQQGTYGFPHIEDRIRAILEDFASQEENIARVYENFCKELSYICRKLQMGSHCEESSGASLQASLSRSFVIVCGFRR</sequence>
<accession>A0A8T1BL87</accession>
<evidence type="ECO:0000313" key="3">
    <source>
        <dbReference type="EMBL" id="KAG2905530.1"/>
    </source>
</evidence>
<dbReference type="EMBL" id="RCMK01000987">
    <property type="protein sequence ID" value="KAG2905530.1"/>
    <property type="molecule type" value="Genomic_DNA"/>
</dbReference>
<feature type="region of interest" description="Disordered" evidence="1">
    <location>
        <begin position="1"/>
        <end position="108"/>
    </location>
</feature>
<reference evidence="3" key="1">
    <citation type="submission" date="2018-10" db="EMBL/GenBank/DDBJ databases">
        <title>Effector identification in a new, highly contiguous assembly of the strawberry crown rot pathogen Phytophthora cactorum.</title>
        <authorList>
            <person name="Armitage A.D."/>
            <person name="Nellist C.F."/>
            <person name="Bates H."/>
            <person name="Vickerstaff R.J."/>
            <person name="Harrison R.J."/>
        </authorList>
    </citation>
    <scope>NUCLEOTIDE SEQUENCE</scope>
    <source>
        <strain evidence="2">4032</strain>
        <strain evidence="3">4040</strain>
    </source>
</reference>
<protein>
    <recommendedName>
        <fullName evidence="5">FAR1 domain-containing protein</fullName>
    </recommendedName>
</protein>
<dbReference type="VEuPathDB" id="FungiDB:PC110_g17048"/>
<proteinExistence type="predicted"/>
<name>A0A8T1BL87_9STRA</name>
<evidence type="ECO:0000313" key="2">
    <source>
        <dbReference type="EMBL" id="KAG2897466.1"/>
    </source>
</evidence>
<comment type="caution">
    <text evidence="3">The sequence shown here is derived from an EMBL/GenBank/DDBJ whole genome shotgun (WGS) entry which is preliminary data.</text>
</comment>
<dbReference type="Proteomes" id="UP000774804">
    <property type="component" value="Unassembled WGS sequence"/>
</dbReference>
<dbReference type="AlphaFoldDB" id="A0A8T1BL87"/>
<dbReference type="Proteomes" id="UP000736787">
    <property type="component" value="Unassembled WGS sequence"/>
</dbReference>
<evidence type="ECO:0000256" key="1">
    <source>
        <dbReference type="SAM" id="MobiDB-lite"/>
    </source>
</evidence>
<dbReference type="EMBL" id="RCMI01000796">
    <property type="protein sequence ID" value="KAG2897466.1"/>
    <property type="molecule type" value="Genomic_DNA"/>
</dbReference>
<evidence type="ECO:0000313" key="4">
    <source>
        <dbReference type="Proteomes" id="UP000736787"/>
    </source>
</evidence>
<feature type="compositionally biased region" description="Basic residues" evidence="1">
    <location>
        <begin position="31"/>
        <end position="68"/>
    </location>
</feature>
<organism evidence="3 4">
    <name type="scientific">Phytophthora cactorum</name>
    <dbReference type="NCBI Taxonomy" id="29920"/>
    <lineage>
        <taxon>Eukaryota</taxon>
        <taxon>Sar</taxon>
        <taxon>Stramenopiles</taxon>
        <taxon>Oomycota</taxon>
        <taxon>Peronosporomycetes</taxon>
        <taxon>Peronosporales</taxon>
        <taxon>Peronosporaceae</taxon>
        <taxon>Phytophthora</taxon>
    </lineage>
</organism>
<evidence type="ECO:0008006" key="5">
    <source>
        <dbReference type="Google" id="ProtNLM"/>
    </source>
</evidence>